<sequence>MTEVIATVEQAAEWVGRESGSPAGWNPVYRALVSEPRPVPAGAPGVAGLDEAGTDLVQRQLTAPAVLVVAVTEGARTRRLRIGLDPAGATIERADGDRPSHWMECDVREVPATITALLEDAGIDLAPAQLSIRRSGDALRLTPEQNRFAHAALTRGLPAAEAFASVPGLDDSLRDALTATGPRLSLALTLHDPHGQMTQEPVTWSRLWAVGSRGLYRLDQPATPALEVHPVAGGDVLGTLLPVLEQGLRFTAACAVSGGAR</sequence>
<dbReference type="KEGG" id="brv:CFK39_12930"/>
<organism evidence="1 2">
    <name type="scientific">Brachybacterium avium</name>
    <dbReference type="NCBI Taxonomy" id="2017485"/>
    <lineage>
        <taxon>Bacteria</taxon>
        <taxon>Bacillati</taxon>
        <taxon>Actinomycetota</taxon>
        <taxon>Actinomycetes</taxon>
        <taxon>Micrococcales</taxon>
        <taxon>Dermabacteraceae</taxon>
        <taxon>Brachybacterium</taxon>
    </lineage>
</organism>
<dbReference type="EMBL" id="CP022316">
    <property type="protein sequence ID" value="ASK66561.1"/>
    <property type="molecule type" value="Genomic_DNA"/>
</dbReference>
<evidence type="ECO:0008006" key="3">
    <source>
        <dbReference type="Google" id="ProtNLM"/>
    </source>
</evidence>
<protein>
    <recommendedName>
        <fullName evidence="3">ESX secretion-associated protein EspG</fullName>
    </recommendedName>
</protein>
<keyword evidence="2" id="KW-1185">Reference proteome</keyword>
<dbReference type="AlphaFoldDB" id="A0A220UF33"/>
<dbReference type="Proteomes" id="UP000198398">
    <property type="component" value="Chromosome"/>
</dbReference>
<name>A0A220UF33_9MICO</name>
<reference evidence="2" key="1">
    <citation type="submission" date="2017-07" db="EMBL/GenBank/DDBJ databases">
        <title>Brachybacterium sp. VR2415.</title>
        <authorList>
            <person name="Tak E.J."/>
            <person name="Bae J.-W."/>
        </authorList>
    </citation>
    <scope>NUCLEOTIDE SEQUENCE [LARGE SCALE GENOMIC DNA]</scope>
    <source>
        <strain evidence="2">VR2415</strain>
    </source>
</reference>
<dbReference type="OrthoDB" id="4791852at2"/>
<evidence type="ECO:0000313" key="1">
    <source>
        <dbReference type="EMBL" id="ASK66561.1"/>
    </source>
</evidence>
<gene>
    <name evidence="1" type="ORF">CFK39_12930</name>
</gene>
<accession>A0A220UF33</accession>
<dbReference type="RefSeq" id="WP_089065801.1">
    <property type="nucleotide sequence ID" value="NZ_CP022316.1"/>
</dbReference>
<proteinExistence type="predicted"/>
<evidence type="ECO:0000313" key="2">
    <source>
        <dbReference type="Proteomes" id="UP000198398"/>
    </source>
</evidence>